<feature type="domain" description="GmrSD restriction endonucleases C-terminal" evidence="2">
    <location>
        <begin position="632"/>
        <end position="761"/>
    </location>
</feature>
<gene>
    <name evidence="3" type="ORF">TP2_17470</name>
</gene>
<dbReference type="AlphaFoldDB" id="A0A074JDS3"/>
<evidence type="ECO:0008006" key="5">
    <source>
        <dbReference type="Google" id="ProtNLM"/>
    </source>
</evidence>
<evidence type="ECO:0000313" key="3">
    <source>
        <dbReference type="EMBL" id="KEO54659.1"/>
    </source>
</evidence>
<dbReference type="EMBL" id="AUND01000010">
    <property type="protein sequence ID" value="KEO54659.1"/>
    <property type="molecule type" value="Genomic_DNA"/>
</dbReference>
<evidence type="ECO:0000259" key="2">
    <source>
        <dbReference type="Pfam" id="PF07510"/>
    </source>
</evidence>
<dbReference type="PANTHER" id="PTHR35149:SF1">
    <property type="entry name" value="DUF5655 DOMAIN-CONTAINING PROTEIN"/>
    <property type="match status" value="1"/>
</dbReference>
<dbReference type="InterPro" id="IPR004919">
    <property type="entry name" value="GmrSD_N"/>
</dbReference>
<dbReference type="RefSeq" id="WP_038074689.1">
    <property type="nucleotide sequence ID" value="NZ_AUND01000010.1"/>
</dbReference>
<dbReference type="Pfam" id="PF03235">
    <property type="entry name" value="GmrSD_N"/>
    <property type="match status" value="1"/>
</dbReference>
<dbReference type="STRING" id="1353537.TP2_17470"/>
<protein>
    <recommendedName>
        <fullName evidence="5">DUF262 domain-containing protein</fullName>
    </recommendedName>
</protein>
<name>A0A074JDS3_9RHOB</name>
<feature type="domain" description="GmrSD restriction endonucleases N-terminal" evidence="1">
    <location>
        <begin position="23"/>
        <end position="339"/>
    </location>
</feature>
<reference evidence="3 4" key="1">
    <citation type="submission" date="2013-07" db="EMBL/GenBank/DDBJ databases">
        <title>Thioclava pacifica DSM 10166 Genome Sequencing.</title>
        <authorList>
            <person name="Lai Q."/>
            <person name="Shao Z."/>
        </authorList>
    </citation>
    <scope>NUCLEOTIDE SEQUENCE [LARGE SCALE GENOMIC DNA]</scope>
    <source>
        <strain evidence="3 4">DSM 10166</strain>
    </source>
</reference>
<sequence length="772" mass="86924">MKKVEDLFKARASSPLETAMLYDGRVGFSIPEYQRQYDWSEDNITRLYFDTLNGFQRLSESADANAFTFLGTLILVEEETKEEEFSGVSVAVVDGQQRLTTLTLFACALCEDLRRQLSELTSLSSIENSVKTWLEEEVETRLYALYECAIGSQRVSPKVTFPFPRIVRRGDARGRSKSSSDYQSPIGRFLEGFADYFDSDTIEYVPPALGAGTDAERLAKNFQLIRRLIGNLNDTGWYEDTECEQFDISWTRRTQCRNLFERLPDYLKDEGERNRAIESIIKTPELHALVRTLLFASYFSSCIVLTRVTTDDESAAFDIFDALNTTGEPLTALETLKPRVINFENKASGYGGSPSELAFEAIAENLDQRFSDTTKKQAETKDLIVTFALYLEGKKLSKDLAAQRNFLRQSYDGASKSGKDPARRFVQALADSAEFRRFYWERDGIEELGRFHKGETVDEVQLLTSLISDMKTSLAFPILSRYWNRGLKHGGEANFLEALRAIVAFLVLRRAATGGTAGIDSDFRDVMAPSLGRGASRKFGLCAGVGHDNPVLSPAELKEALKTLLNYKLKTLTKESWVGQAAANPLYQQSRELVRFMILVAANQGAPSTENAGTWIKQGVKASAHSNNFLDYKTWKSSDYATVEHVAPETVPKHGWDAGLYRDNILRHTLGNLVLLPAKENSAIGSDSWEKKKKFYLALTERSAPEQTKRIEEAKAAGISFSKTTEKLLQEGRRLDLLDPLRDVEKWNADVVSTRGKNIAELCWDHVWPWLN</sequence>
<dbReference type="PANTHER" id="PTHR35149">
    <property type="entry name" value="SLL5132 PROTEIN"/>
    <property type="match status" value="1"/>
</dbReference>
<evidence type="ECO:0000259" key="1">
    <source>
        <dbReference type="Pfam" id="PF03235"/>
    </source>
</evidence>
<dbReference type="eggNOG" id="COG1479">
    <property type="taxonomic scope" value="Bacteria"/>
</dbReference>
<dbReference type="Pfam" id="PF07510">
    <property type="entry name" value="GmrSD_C"/>
    <property type="match status" value="1"/>
</dbReference>
<accession>A0A074JDS3</accession>
<dbReference type="OrthoDB" id="9798761at2"/>
<dbReference type="Proteomes" id="UP000027432">
    <property type="component" value="Unassembled WGS sequence"/>
</dbReference>
<evidence type="ECO:0000313" key="4">
    <source>
        <dbReference type="Proteomes" id="UP000027432"/>
    </source>
</evidence>
<keyword evidence="4" id="KW-1185">Reference proteome</keyword>
<proteinExistence type="predicted"/>
<organism evidence="3 4">
    <name type="scientific">Thioclava pacifica DSM 10166</name>
    <dbReference type="NCBI Taxonomy" id="1353537"/>
    <lineage>
        <taxon>Bacteria</taxon>
        <taxon>Pseudomonadati</taxon>
        <taxon>Pseudomonadota</taxon>
        <taxon>Alphaproteobacteria</taxon>
        <taxon>Rhodobacterales</taxon>
        <taxon>Paracoccaceae</taxon>
        <taxon>Thioclava</taxon>
    </lineage>
</organism>
<comment type="caution">
    <text evidence="3">The sequence shown here is derived from an EMBL/GenBank/DDBJ whole genome shotgun (WGS) entry which is preliminary data.</text>
</comment>
<dbReference type="InterPro" id="IPR011089">
    <property type="entry name" value="GmrSD_C"/>
</dbReference>